<dbReference type="Proteomes" id="UP000005870">
    <property type="component" value="Chromosome"/>
</dbReference>
<dbReference type="KEGG" id="psd:DSC_14400"/>
<dbReference type="HOGENOM" id="CLU_118626_1_0_6"/>
<accession>G7UUQ1</accession>
<keyword evidence="1" id="KW-1133">Transmembrane helix</keyword>
<dbReference type="InterPro" id="IPR052948">
    <property type="entry name" value="Low_temp-induced_all0457"/>
</dbReference>
<gene>
    <name evidence="2" type="ordered locus">DSC_14400</name>
</gene>
<dbReference type="eggNOG" id="ENOG50303WG">
    <property type="taxonomic scope" value="Bacteria"/>
</dbReference>
<keyword evidence="3" id="KW-1185">Reference proteome</keyword>
<dbReference type="EMBL" id="CP003093">
    <property type="protein sequence ID" value="AER57524.1"/>
    <property type="molecule type" value="Genomic_DNA"/>
</dbReference>
<dbReference type="STRING" id="1045855.DSC_14400"/>
<evidence type="ECO:0000313" key="2">
    <source>
        <dbReference type="EMBL" id="AER57524.1"/>
    </source>
</evidence>
<feature type="transmembrane region" description="Helical" evidence="1">
    <location>
        <begin position="55"/>
        <end position="77"/>
    </location>
</feature>
<sequence length="161" mass="16126">MYATTDLAGARAAVHAATARAGIDRNDVSLIAKGEVEMEQIPDGLKEAQTDFKPAALRGALGGGAAGLVAGIVGVAVPPLGLTLAGAGALALAGAAVGTWSAALVGSSVPDTVRRTFEEEIQAGRVLVVVDAEEQSLRRADAAVQATGARLLPYEQPSALT</sequence>
<evidence type="ECO:0000313" key="3">
    <source>
        <dbReference type="Proteomes" id="UP000005870"/>
    </source>
</evidence>
<keyword evidence="1" id="KW-0812">Transmembrane</keyword>
<dbReference type="AlphaFoldDB" id="G7UUQ1"/>
<evidence type="ECO:0008006" key="4">
    <source>
        <dbReference type="Google" id="ProtNLM"/>
    </source>
</evidence>
<protein>
    <recommendedName>
        <fullName evidence="4">DUF1269 domain-containing protein</fullName>
    </recommendedName>
</protein>
<evidence type="ECO:0000256" key="1">
    <source>
        <dbReference type="SAM" id="Phobius"/>
    </source>
</evidence>
<dbReference type="PANTHER" id="PTHR36109:SF2">
    <property type="entry name" value="MEMBRANE PROTEIN"/>
    <property type="match status" value="1"/>
</dbReference>
<name>G7UUQ1_PSEUP</name>
<proteinExistence type="predicted"/>
<feature type="transmembrane region" description="Helical" evidence="1">
    <location>
        <begin position="83"/>
        <end position="105"/>
    </location>
</feature>
<keyword evidence="1" id="KW-0472">Membrane</keyword>
<dbReference type="PANTHER" id="PTHR36109">
    <property type="entry name" value="MEMBRANE PROTEIN-RELATED"/>
    <property type="match status" value="1"/>
</dbReference>
<reference evidence="2 3" key="1">
    <citation type="journal article" date="2012" name="J. Bacteriol.">
        <title>Complete Genome Sequence of the BTEX-Degrading Bacterium Pseudoxanthomonas spadix BD-a59.</title>
        <authorList>
            <person name="Lee S.H."/>
            <person name="Jin H.M."/>
            <person name="Lee H.J."/>
            <person name="Kim J.M."/>
            <person name="Jeon C.O."/>
        </authorList>
    </citation>
    <scope>NUCLEOTIDE SEQUENCE [LARGE SCALE GENOMIC DNA]</scope>
    <source>
        <strain evidence="2 3">BD-a59</strain>
    </source>
</reference>
<organism evidence="2 3">
    <name type="scientific">Pseudoxanthomonas spadix (strain BD-a59)</name>
    <dbReference type="NCBI Taxonomy" id="1045855"/>
    <lineage>
        <taxon>Bacteria</taxon>
        <taxon>Pseudomonadati</taxon>
        <taxon>Pseudomonadota</taxon>
        <taxon>Gammaproteobacteria</taxon>
        <taxon>Lysobacterales</taxon>
        <taxon>Lysobacteraceae</taxon>
        <taxon>Pseudoxanthomonas</taxon>
    </lineage>
</organism>